<dbReference type="SUPFAM" id="SSF56601">
    <property type="entry name" value="beta-lactamase/transpeptidase-like"/>
    <property type="match status" value="1"/>
</dbReference>
<keyword evidence="4 14" id="KW-0997">Cell inner membrane</keyword>
<evidence type="ECO:0000256" key="5">
    <source>
        <dbReference type="ARBA" id="ARBA00022645"/>
    </source>
</evidence>
<comment type="function">
    <text evidence="14">Catalyzes cross-linking of the peptidoglycan cell wall.</text>
</comment>
<dbReference type="EMBL" id="AQGQ01000019">
    <property type="protein sequence ID" value="EOD56144.1"/>
    <property type="molecule type" value="Genomic_DNA"/>
</dbReference>
<keyword evidence="5 14" id="KW-0121">Carboxypeptidase</keyword>
<dbReference type="Pfam" id="PF00905">
    <property type="entry name" value="Transpeptidase"/>
    <property type="match status" value="1"/>
</dbReference>
<dbReference type="PANTHER" id="PTHR30627:SF2">
    <property type="entry name" value="PEPTIDOGLYCAN D,D-TRANSPEPTIDASE MRDA"/>
    <property type="match status" value="1"/>
</dbReference>
<reference evidence="17 18" key="1">
    <citation type="journal article" date="2013" name="Genome Announc.">
        <title>Draft Genome Sequence of Aeromonas molluscorum Strain 848TT, Isolated from Bivalve Molluscs.</title>
        <authorList>
            <person name="Spataro N."/>
            <person name="Farfan M."/>
            <person name="Albarral V."/>
            <person name="Sanglas A."/>
            <person name="Loren J.G."/>
            <person name="Fuste M.C."/>
            <person name="Bosch E."/>
        </authorList>
    </citation>
    <scope>NUCLEOTIDE SEQUENCE [LARGE SCALE GENOMIC DNA]</scope>
    <source>
        <strain evidence="17 18">848</strain>
    </source>
</reference>
<evidence type="ECO:0000256" key="8">
    <source>
        <dbReference type="ARBA" id="ARBA00022801"/>
    </source>
</evidence>
<keyword evidence="13 14" id="KW-0961">Cell wall biogenesis/degradation</keyword>
<dbReference type="AlphaFoldDB" id="R1HCM2"/>
<dbReference type="GO" id="GO:0071555">
    <property type="term" value="P:cell wall organization"/>
    <property type="evidence" value="ECO:0007669"/>
    <property type="project" value="UniProtKB-KW"/>
</dbReference>
<feature type="domain" description="Penicillin-binding protein transpeptidase" evidence="15">
    <location>
        <begin position="272"/>
        <end position="610"/>
    </location>
</feature>
<evidence type="ECO:0000256" key="2">
    <source>
        <dbReference type="ARBA" id="ARBA00004236"/>
    </source>
</evidence>
<feature type="transmembrane region" description="Helical" evidence="14">
    <location>
        <begin position="21"/>
        <end position="43"/>
    </location>
</feature>
<evidence type="ECO:0000256" key="7">
    <source>
        <dbReference type="ARBA" id="ARBA00022692"/>
    </source>
</evidence>
<dbReference type="UniPathway" id="UPA00219"/>
<comment type="subcellular location">
    <subcellularLocation>
        <location evidence="14">Cell inner membrane</location>
        <topology evidence="14">Single-pass membrane protein</topology>
    </subcellularLocation>
    <subcellularLocation>
        <location evidence="2">Cell membrane</location>
    </subcellularLocation>
    <subcellularLocation>
        <location evidence="1">Membrane</location>
        <topology evidence="1">Single-pass membrane protein</topology>
    </subcellularLocation>
</comment>
<dbReference type="Gene3D" id="3.30.1390.30">
    <property type="entry name" value="Penicillin-binding protein 2a, domain 3"/>
    <property type="match status" value="1"/>
</dbReference>
<dbReference type="EC" id="3.4.16.4" evidence="14"/>
<dbReference type="GO" id="GO:0005886">
    <property type="term" value="C:plasma membrane"/>
    <property type="evidence" value="ECO:0007669"/>
    <property type="project" value="UniProtKB-SubCell"/>
</dbReference>
<evidence type="ECO:0000256" key="11">
    <source>
        <dbReference type="ARBA" id="ARBA00022989"/>
    </source>
</evidence>
<feature type="active site" description="Acyl-ester intermediate" evidence="14">
    <location>
        <position position="331"/>
    </location>
</feature>
<keyword evidence="11 14" id="KW-1133">Transmembrane helix</keyword>
<evidence type="ECO:0000313" key="17">
    <source>
        <dbReference type="EMBL" id="EOD56144.1"/>
    </source>
</evidence>
<organism evidence="17 18">
    <name type="scientific">Aeromonas molluscorum 848</name>
    <dbReference type="NCBI Taxonomy" id="1268236"/>
    <lineage>
        <taxon>Bacteria</taxon>
        <taxon>Pseudomonadati</taxon>
        <taxon>Pseudomonadota</taxon>
        <taxon>Gammaproteobacteria</taxon>
        <taxon>Aeromonadales</taxon>
        <taxon>Aeromonadaceae</taxon>
        <taxon>Aeromonas</taxon>
    </lineage>
</organism>
<evidence type="ECO:0000313" key="18">
    <source>
        <dbReference type="Proteomes" id="UP000013526"/>
    </source>
</evidence>
<dbReference type="GO" id="GO:0009252">
    <property type="term" value="P:peptidoglycan biosynthetic process"/>
    <property type="evidence" value="ECO:0007669"/>
    <property type="project" value="UniProtKB-UniRule"/>
</dbReference>
<name>R1HCM2_9GAMM</name>
<dbReference type="InterPro" id="IPR012338">
    <property type="entry name" value="Beta-lactam/transpept-like"/>
</dbReference>
<accession>R1HCM2</accession>
<dbReference type="InterPro" id="IPR005311">
    <property type="entry name" value="PBP_dimer"/>
</dbReference>
<evidence type="ECO:0000259" key="16">
    <source>
        <dbReference type="Pfam" id="PF03717"/>
    </source>
</evidence>
<dbReference type="GO" id="GO:0071972">
    <property type="term" value="F:peptidoglycan L,D-transpeptidase activity"/>
    <property type="evidence" value="ECO:0007669"/>
    <property type="project" value="TreeGrafter"/>
</dbReference>
<dbReference type="InterPro" id="IPR001460">
    <property type="entry name" value="PCN-bd_Tpept"/>
</dbReference>
<protein>
    <recommendedName>
        <fullName evidence="14">Peptidoglycan D,D-transpeptidase MrdA</fullName>
        <ecNumber evidence="14">3.4.16.4</ecNumber>
    </recommendedName>
    <alternativeName>
        <fullName evidence="14">Penicillin-binding protein 2</fullName>
        <shortName evidence="14">PBP-2</shortName>
    </alternativeName>
</protein>
<dbReference type="GO" id="GO:0008360">
    <property type="term" value="P:regulation of cell shape"/>
    <property type="evidence" value="ECO:0007669"/>
    <property type="project" value="UniProtKB-KW"/>
</dbReference>
<feature type="domain" description="Penicillin-binding protein dimerisation" evidence="16">
    <location>
        <begin position="65"/>
        <end position="240"/>
    </location>
</feature>
<dbReference type="RefSeq" id="WP_005894644.1">
    <property type="nucleotide sequence ID" value="NZ_AQGQ01000019.1"/>
</dbReference>
<keyword evidence="18" id="KW-1185">Reference proteome</keyword>
<dbReference type="InterPro" id="IPR017790">
    <property type="entry name" value="Penicillin-binding_protein_2"/>
</dbReference>
<comment type="caution">
    <text evidence="14">Lacks conserved residue(s) required for the propagation of feature annotation.</text>
</comment>
<dbReference type="Gene3D" id="3.40.710.10">
    <property type="entry name" value="DD-peptidase/beta-lactamase superfamily"/>
    <property type="match status" value="1"/>
</dbReference>
<evidence type="ECO:0000256" key="1">
    <source>
        <dbReference type="ARBA" id="ARBA00004167"/>
    </source>
</evidence>
<dbReference type="OrthoDB" id="9766847at2"/>
<dbReference type="NCBIfam" id="TIGR03423">
    <property type="entry name" value="pbp2_mrdA"/>
    <property type="match status" value="1"/>
</dbReference>
<dbReference type="GO" id="GO:0008658">
    <property type="term" value="F:penicillin binding"/>
    <property type="evidence" value="ECO:0007669"/>
    <property type="project" value="UniProtKB-UniRule"/>
</dbReference>
<dbReference type="InterPro" id="IPR050515">
    <property type="entry name" value="Beta-lactam/transpept"/>
</dbReference>
<keyword evidence="9 14" id="KW-0133">Cell shape</keyword>
<keyword evidence="3 14" id="KW-1003">Cell membrane</keyword>
<evidence type="ECO:0000256" key="12">
    <source>
        <dbReference type="ARBA" id="ARBA00023136"/>
    </source>
</evidence>
<dbReference type="GO" id="GO:0006508">
    <property type="term" value="P:proteolysis"/>
    <property type="evidence" value="ECO:0007669"/>
    <property type="project" value="UniProtKB-KW"/>
</dbReference>
<dbReference type="GO" id="GO:0009002">
    <property type="term" value="F:serine-type D-Ala-D-Ala carboxypeptidase activity"/>
    <property type="evidence" value="ECO:0007669"/>
    <property type="project" value="UniProtKB-UniRule"/>
</dbReference>
<comment type="similarity">
    <text evidence="14">Belongs to the transpeptidase family. MrdA subfamily.</text>
</comment>
<proteinExistence type="inferred from homology"/>
<keyword evidence="12 14" id="KW-0472">Membrane</keyword>
<evidence type="ECO:0000256" key="3">
    <source>
        <dbReference type="ARBA" id="ARBA00022475"/>
    </source>
</evidence>
<dbReference type="InterPro" id="IPR036138">
    <property type="entry name" value="PBP_dimer_sf"/>
</dbReference>
<comment type="pathway">
    <text evidence="14">Cell wall biogenesis; peptidoglycan biosynthesis.</text>
</comment>
<keyword evidence="10 14" id="KW-0573">Peptidoglycan synthesis</keyword>
<comment type="catalytic activity">
    <reaction evidence="14">
        <text>Preferential cleavage: (Ac)2-L-Lys-D-Ala-|-D-Ala. Also transpeptidation of peptidyl-alanyl moieties that are N-acyl substituents of D-alanine.</text>
        <dbReference type="EC" id="3.4.16.4"/>
    </reaction>
</comment>
<sequence>MLKQRIEMRDHSAEGNLFFRRTLVAYLGMVALMLVLLGNLYYLQVESFDTYQTRSNDNRIRVVPVAPPRGLIYDTNGVLLAENRPVYSLEIVPEEAGDIDKMADDLIALLGLPEGTKEKFLAEVKRQRRFKPVSLYEKLTEKQVAVFSVDQHNYPGASIEAYLKRYYPFGDTLTHALGYVAKINTRDVERLDKEDKLANYAATKDIGKQGVEKFYEDQLHGVAGYQEVEVNNRGRVVRTLKFQAPQPGKDIYLNIDIRLQLKAQQLLDGRRGAIVMMDPKTGAILAMESSPSYDPNLFVTGISTTNYSGLLNDPARPLVNRTTQGIYAPASTVKPLMSVMGLNEGAITPQYRYFGGPSFSIPGTTKKFRDWRRWGHGWLDVYRAIEVSADTYFYDLAYRVGIDKIHEYMTHFGFGQYSGVDLYEETRGVMPSRDWKMSRWRQPWYQGDTISIGIGQGYWSSTPIQLAKAISILTQNGHDVTPHLLKSTVSLDGTVPASINPNVALKVKNDSYWQVARDGMWRVINGHEGTGRRAFANTPYVAAGKSGTAQVVGLKENQVYNAATTKVEHRDNALFVSFAPFDAPKAVVALVLENAGGGSAVAAPVARHMLDAYLLPPDPELPPAPVKAALAKPTDANVTKVKPHE</sequence>
<gene>
    <name evidence="14" type="primary">mrdA</name>
    <name evidence="17" type="ORF">G113_05183</name>
</gene>
<evidence type="ECO:0000259" key="15">
    <source>
        <dbReference type="Pfam" id="PF00905"/>
    </source>
</evidence>
<evidence type="ECO:0000256" key="4">
    <source>
        <dbReference type="ARBA" id="ARBA00022519"/>
    </source>
</evidence>
<evidence type="ECO:0000256" key="9">
    <source>
        <dbReference type="ARBA" id="ARBA00022960"/>
    </source>
</evidence>
<keyword evidence="7 14" id="KW-0812">Transmembrane</keyword>
<keyword evidence="8 14" id="KW-0378">Hydrolase</keyword>
<dbReference type="Proteomes" id="UP000013526">
    <property type="component" value="Unassembled WGS sequence"/>
</dbReference>
<dbReference type="SUPFAM" id="SSF56519">
    <property type="entry name" value="Penicillin binding protein dimerisation domain"/>
    <property type="match status" value="1"/>
</dbReference>
<evidence type="ECO:0000256" key="10">
    <source>
        <dbReference type="ARBA" id="ARBA00022984"/>
    </source>
</evidence>
<keyword evidence="6 14" id="KW-0645">Protease</keyword>
<comment type="caution">
    <text evidence="17">The sequence shown here is derived from an EMBL/GenBank/DDBJ whole genome shotgun (WGS) entry which is preliminary data.</text>
</comment>
<dbReference type="Gene3D" id="3.90.1310.10">
    <property type="entry name" value="Penicillin-binding protein 2a (Domain 2)"/>
    <property type="match status" value="1"/>
</dbReference>
<dbReference type="HAMAP" id="MF_02081">
    <property type="entry name" value="MrdA_transpept"/>
    <property type="match status" value="1"/>
</dbReference>
<evidence type="ECO:0000256" key="13">
    <source>
        <dbReference type="ARBA" id="ARBA00023316"/>
    </source>
</evidence>
<evidence type="ECO:0000256" key="14">
    <source>
        <dbReference type="HAMAP-Rule" id="MF_02081"/>
    </source>
</evidence>
<dbReference type="PATRIC" id="fig|1268236.3.peg.1033"/>
<evidence type="ECO:0000256" key="6">
    <source>
        <dbReference type="ARBA" id="ARBA00022670"/>
    </source>
</evidence>
<dbReference type="PANTHER" id="PTHR30627">
    <property type="entry name" value="PEPTIDOGLYCAN D,D-TRANSPEPTIDASE"/>
    <property type="match status" value="1"/>
</dbReference>
<dbReference type="Pfam" id="PF03717">
    <property type="entry name" value="PBP_dimer"/>
    <property type="match status" value="1"/>
</dbReference>